<dbReference type="PROSITE" id="PS50097">
    <property type="entry name" value="BTB"/>
    <property type="match status" value="1"/>
</dbReference>
<dbReference type="SMART" id="SM00612">
    <property type="entry name" value="Kelch"/>
    <property type="match status" value="4"/>
</dbReference>
<gene>
    <name evidence="4" type="ORF">M0811_07835</name>
</gene>
<feature type="domain" description="BTB" evidence="3">
    <location>
        <begin position="586"/>
        <end position="639"/>
    </location>
</feature>
<evidence type="ECO:0000313" key="4">
    <source>
        <dbReference type="EMBL" id="KAJ5074792.1"/>
    </source>
</evidence>
<dbReference type="Pfam" id="PF24681">
    <property type="entry name" value="Kelch_KLHDC2_KLHL20_DRC7"/>
    <property type="match status" value="2"/>
</dbReference>
<keyword evidence="2" id="KW-0677">Repeat</keyword>
<dbReference type="OrthoDB" id="10251809at2759"/>
<organism evidence="4 5">
    <name type="scientific">Anaeramoeba ignava</name>
    <name type="common">Anaerobic marine amoeba</name>
    <dbReference type="NCBI Taxonomy" id="1746090"/>
    <lineage>
        <taxon>Eukaryota</taxon>
        <taxon>Metamonada</taxon>
        <taxon>Anaeramoebidae</taxon>
        <taxon>Anaeramoeba</taxon>
    </lineage>
</organism>
<dbReference type="InterPro" id="IPR000210">
    <property type="entry name" value="BTB/POZ_dom"/>
</dbReference>
<reference evidence="4" key="1">
    <citation type="submission" date="2022-10" db="EMBL/GenBank/DDBJ databases">
        <title>Novel sulphate-reducing endosymbionts in the free-living metamonad Anaeramoeba.</title>
        <authorList>
            <person name="Jerlstrom-Hultqvist J."/>
            <person name="Cepicka I."/>
            <person name="Gallot-Lavallee L."/>
            <person name="Salas-Leiva D."/>
            <person name="Curtis B.A."/>
            <person name="Zahonova K."/>
            <person name="Pipaliya S."/>
            <person name="Dacks J."/>
            <person name="Roger A.J."/>
        </authorList>
    </citation>
    <scope>NUCLEOTIDE SEQUENCE</scope>
    <source>
        <strain evidence="4">BMAN</strain>
    </source>
</reference>
<dbReference type="PANTHER" id="PTHR23244">
    <property type="entry name" value="KELCH REPEAT DOMAIN"/>
    <property type="match status" value="1"/>
</dbReference>
<keyword evidence="1" id="KW-0880">Kelch repeat</keyword>
<evidence type="ECO:0000256" key="2">
    <source>
        <dbReference type="ARBA" id="ARBA00022737"/>
    </source>
</evidence>
<dbReference type="SUPFAM" id="SSF117281">
    <property type="entry name" value="Kelch motif"/>
    <property type="match status" value="1"/>
</dbReference>
<dbReference type="Gene3D" id="3.30.710.10">
    <property type="entry name" value="Potassium Channel Kv1.1, Chain A"/>
    <property type="match status" value="2"/>
</dbReference>
<dbReference type="Pfam" id="PF00651">
    <property type="entry name" value="BTB"/>
    <property type="match status" value="2"/>
</dbReference>
<evidence type="ECO:0000313" key="5">
    <source>
        <dbReference type="Proteomes" id="UP001149090"/>
    </source>
</evidence>
<dbReference type="InterPro" id="IPR015915">
    <property type="entry name" value="Kelch-typ_b-propeller"/>
</dbReference>
<dbReference type="InterPro" id="IPR006652">
    <property type="entry name" value="Kelch_1"/>
</dbReference>
<dbReference type="SUPFAM" id="SSF54695">
    <property type="entry name" value="POZ domain"/>
    <property type="match status" value="2"/>
</dbReference>
<evidence type="ECO:0000256" key="1">
    <source>
        <dbReference type="ARBA" id="ARBA00022441"/>
    </source>
</evidence>
<dbReference type="AlphaFoldDB" id="A0A9Q0LKW5"/>
<dbReference type="Proteomes" id="UP001149090">
    <property type="component" value="Unassembled WGS sequence"/>
</dbReference>
<dbReference type="EMBL" id="JAPDFW010000068">
    <property type="protein sequence ID" value="KAJ5074792.1"/>
    <property type="molecule type" value="Genomic_DNA"/>
</dbReference>
<dbReference type="Gene3D" id="2.120.10.80">
    <property type="entry name" value="Kelch-type beta propeller"/>
    <property type="match status" value="2"/>
</dbReference>
<comment type="caution">
    <text evidence="4">The sequence shown here is derived from an EMBL/GenBank/DDBJ whole genome shotgun (WGS) entry which is preliminary data.</text>
</comment>
<dbReference type="InterPro" id="IPR011333">
    <property type="entry name" value="SKP1/BTB/POZ_sf"/>
</dbReference>
<proteinExistence type="predicted"/>
<keyword evidence="5" id="KW-1185">Reference proteome</keyword>
<protein>
    <submittedName>
        <fullName evidence="4">Leucine-zipper-like transcriptional regulator 1</fullName>
    </submittedName>
</protein>
<accession>A0A9Q0LKW5</accession>
<name>A0A9Q0LKW5_ANAIG</name>
<sequence>MSNPLNQLSNSPSQISTENSIEINNPENENIEKINSNSNTNLEIINEKIRFKKTTNWKEIQTTGEIPLVTNYHTSAVINNYMWVFGGFQRGHGTRDLSCLNLNTFEWREIKYNTFLEKTRRNANIGWPSARYHHACTVANNNLFIFGGLDGKKYYNDLWKFDPETEGFEKLSDNIGPCGRDCHSLVNYKNKLYVFGGVQDKNKLLNDLWEYNLETNEWVELNPLGEKPCPRHFHTGVVIGSFMYVFGGSNGQVRLNDHFIYEFETNTWISIANSKGKIPQTRRNHTAVVKDEKIYICAGYGKAPLNDLYVYNTDTNYWSLIKDEPTFSPRHYHTSVIWENKMILFGGWNGRQLQDLHVYSIQEKPLIIEKNVIKNDMKTLFEKQEDCDINITAKDGFIGAHLCIIQARLNNWNEIKNRGDEEIAITFENYFANQPLSTIKILMIFIYTDEIELEKLTQNQIIDLIVISSNIGLSRLKAICENHIISSISKENVIDILLFAEKIKSKTLHSVCLSFVSKNKEVISEHGTSLTKLSQETLIELFKTTTSNSPIEIPEIEVPKSTFFQNLSALQSEIDSHNAIEVAICAHKAILMAHSKSFGQEIFSEQNGPEIYADKTQRSVYALRALVKFLYSGRIDHIQSNPEIALELLGAVSDYELSTYELENVCSNIVKRSVNLNNTLFILERSYETNSVDLKNYLIRFLLNHKQQVFNLPSFSSVSNVSLLHEVIKELISRIN</sequence>
<dbReference type="CDD" id="cd14733">
    <property type="entry name" value="BACK"/>
    <property type="match status" value="1"/>
</dbReference>
<evidence type="ECO:0000259" key="3">
    <source>
        <dbReference type="PROSITE" id="PS50097"/>
    </source>
</evidence>